<dbReference type="Gene3D" id="2.40.70.10">
    <property type="entry name" value="Acid Proteases"/>
    <property type="match status" value="2"/>
</dbReference>
<evidence type="ECO:0000313" key="15">
    <source>
        <dbReference type="EMBL" id="KAI5957711.1"/>
    </source>
</evidence>
<feature type="active site" evidence="12">
    <location>
        <position position="280"/>
    </location>
</feature>
<proteinExistence type="inferred from homology"/>
<dbReference type="PRINTS" id="PR00792">
    <property type="entry name" value="PEPSIN"/>
</dbReference>
<comment type="subcellular location">
    <subcellularLocation>
        <location evidence="2">Secreted</location>
    </subcellularLocation>
</comment>
<reference evidence="15 16" key="1">
    <citation type="journal article" date="2022" name="DNA Res.">
        <title>Genome analysis of five recently described species of the CUG-Ser clade uncovers Candida theae as a new hybrid lineage with pathogenic potential in the Candida parapsilosis species complex.</title>
        <authorList>
            <person name="Mixao V."/>
            <person name="Del Olmo V."/>
            <person name="Hegedusova E."/>
            <person name="Saus E."/>
            <person name="Pryszcz L."/>
            <person name="Cillingova A."/>
            <person name="Nosek J."/>
            <person name="Gabaldon T."/>
        </authorList>
    </citation>
    <scope>NUCLEOTIDE SEQUENCE [LARGE SCALE GENOMIC DNA]</scope>
    <source>
        <strain evidence="15 16">CBS 12239</strain>
    </source>
</reference>
<dbReference type="EMBL" id="JAIHNG010000120">
    <property type="protein sequence ID" value="KAI5957711.1"/>
    <property type="molecule type" value="Genomic_DNA"/>
</dbReference>
<evidence type="ECO:0000313" key="16">
    <source>
        <dbReference type="Proteomes" id="UP001204833"/>
    </source>
</evidence>
<dbReference type="GO" id="GO:0005576">
    <property type="term" value="C:extracellular region"/>
    <property type="evidence" value="ECO:0007669"/>
    <property type="project" value="UniProtKB-SubCell"/>
</dbReference>
<evidence type="ECO:0000256" key="9">
    <source>
        <dbReference type="ARBA" id="ARBA00022801"/>
    </source>
</evidence>
<feature type="chain" id="PRO_5042254855" description="candidapepsin" evidence="13">
    <location>
        <begin position="24"/>
        <end position="401"/>
    </location>
</feature>
<gene>
    <name evidence="15" type="ORF">KGF57_002977</name>
</gene>
<dbReference type="EC" id="3.4.23.24" evidence="4"/>
<dbReference type="AlphaFoldDB" id="A0AAD5FY37"/>
<dbReference type="Pfam" id="PF00026">
    <property type="entry name" value="Asp"/>
    <property type="match status" value="1"/>
</dbReference>
<feature type="active site" evidence="12">
    <location>
        <position position="99"/>
    </location>
</feature>
<evidence type="ECO:0000256" key="8">
    <source>
        <dbReference type="ARBA" id="ARBA00022750"/>
    </source>
</evidence>
<accession>A0AAD5FY37</accession>
<evidence type="ECO:0000259" key="14">
    <source>
        <dbReference type="PROSITE" id="PS51767"/>
    </source>
</evidence>
<evidence type="ECO:0000256" key="10">
    <source>
        <dbReference type="ARBA" id="ARBA00023145"/>
    </source>
</evidence>
<evidence type="ECO:0000256" key="3">
    <source>
        <dbReference type="ARBA" id="ARBA00007447"/>
    </source>
</evidence>
<dbReference type="InterPro" id="IPR021109">
    <property type="entry name" value="Peptidase_aspartic_dom_sf"/>
</dbReference>
<evidence type="ECO:0000256" key="5">
    <source>
        <dbReference type="ARBA" id="ARBA00022525"/>
    </source>
</evidence>
<keyword evidence="9" id="KW-0378">Hydrolase</keyword>
<dbReference type="PROSITE" id="PS51767">
    <property type="entry name" value="PEPTIDASE_A1"/>
    <property type="match status" value="1"/>
</dbReference>
<dbReference type="Proteomes" id="UP001204833">
    <property type="component" value="Unassembled WGS sequence"/>
</dbReference>
<name>A0AAD5FY37_9ASCO</name>
<feature type="signal peptide" evidence="13">
    <location>
        <begin position="1"/>
        <end position="23"/>
    </location>
</feature>
<keyword evidence="7 13" id="KW-0732">Signal</keyword>
<keyword evidence="11" id="KW-1015">Disulfide bond</keyword>
<keyword evidence="8" id="KW-0064">Aspartyl protease</keyword>
<comment type="caution">
    <text evidence="15">The sequence shown here is derived from an EMBL/GenBank/DDBJ whole genome shotgun (WGS) entry which is preliminary data.</text>
</comment>
<comment type="catalytic activity">
    <reaction evidence="1">
        <text>Preferential cleavage at the carboxyl of hydrophobic amino acids, but fails to cleave 15-Leu-|-Tyr-16, 16-Tyr-|-Leu-17 and 24-Phe-|-Phe-25 of insulin B chain. Activates trypsinogen, and degrades keratin.</text>
        <dbReference type="EC" id="3.4.23.24"/>
    </reaction>
</comment>
<dbReference type="GeneID" id="76151036"/>
<keyword evidence="6" id="KW-0645">Protease</keyword>
<comment type="similarity">
    <text evidence="3">Belongs to the peptidase A1 family.</text>
</comment>
<evidence type="ECO:0000256" key="4">
    <source>
        <dbReference type="ARBA" id="ARBA00013207"/>
    </source>
</evidence>
<evidence type="ECO:0000256" key="13">
    <source>
        <dbReference type="SAM" id="SignalP"/>
    </source>
</evidence>
<evidence type="ECO:0000256" key="7">
    <source>
        <dbReference type="ARBA" id="ARBA00022729"/>
    </source>
</evidence>
<dbReference type="FunFam" id="2.40.70.10:FF:000011">
    <property type="entry name" value="Aspartic protease"/>
    <property type="match status" value="1"/>
</dbReference>
<evidence type="ECO:0000256" key="1">
    <source>
        <dbReference type="ARBA" id="ARBA00001675"/>
    </source>
</evidence>
<dbReference type="PANTHER" id="PTHR47966:SF65">
    <property type="entry name" value="ASPARTIC-TYPE ENDOPEPTIDASE"/>
    <property type="match status" value="1"/>
</dbReference>
<organism evidence="15 16">
    <name type="scientific">Candida theae</name>
    <dbReference type="NCBI Taxonomy" id="1198502"/>
    <lineage>
        <taxon>Eukaryota</taxon>
        <taxon>Fungi</taxon>
        <taxon>Dikarya</taxon>
        <taxon>Ascomycota</taxon>
        <taxon>Saccharomycotina</taxon>
        <taxon>Pichiomycetes</taxon>
        <taxon>Debaryomycetaceae</taxon>
        <taxon>Candida/Lodderomyces clade</taxon>
        <taxon>Candida</taxon>
    </lineage>
</organism>
<keyword evidence="16" id="KW-1185">Reference proteome</keyword>
<keyword evidence="5" id="KW-0964">Secreted</keyword>
<evidence type="ECO:0000256" key="6">
    <source>
        <dbReference type="ARBA" id="ARBA00022670"/>
    </source>
</evidence>
<dbReference type="RefSeq" id="XP_051608414.1">
    <property type="nucleotide sequence ID" value="XM_051752347.1"/>
</dbReference>
<dbReference type="PANTHER" id="PTHR47966">
    <property type="entry name" value="BETA-SITE APP-CLEAVING ENZYME, ISOFORM A-RELATED"/>
    <property type="match status" value="1"/>
</dbReference>
<protein>
    <recommendedName>
        <fullName evidence="4">candidapepsin</fullName>
        <ecNumber evidence="4">3.4.23.24</ecNumber>
    </recommendedName>
</protein>
<dbReference type="SUPFAM" id="SSF50630">
    <property type="entry name" value="Acid proteases"/>
    <property type="match status" value="1"/>
</dbReference>
<keyword evidence="10" id="KW-0865">Zymogen</keyword>
<evidence type="ECO:0000256" key="12">
    <source>
        <dbReference type="PIRSR" id="PIRSR601461-1"/>
    </source>
</evidence>
<dbReference type="CDD" id="cd05474">
    <property type="entry name" value="SAP_like"/>
    <property type="match status" value="1"/>
</dbReference>
<sequence length="401" mass="42858">MVALNSLLQSGLVTLSCALLCNGAPVDSKPSKVVSSTFNVTRTNPFESSSNLTTRGLGDLSKRSNGSKYVDAPLGNRLVYYQAEVEIGSRNQRNRVLFDTGSSDLWVIASDAQCANFGCKLDGSYSLKGSSTGKNLTDSFAIIYADGTGANGSYVSDTVTFGGATVKNQEFGLAETSSSQYGVLGVGLLPLEATENGTTYDNFPVSLKKQGYINKVAYSLYLNSLKSTTGSILFGGVDNAKYQGDLVELPVLEGDDLAVNISSVSINGQTFSNETSVILDTGSGFSYLPLNVVEGIAKQIGGTYDSQGDGYIVDCIQTDTLTFNFPKNISITVPISNFLYPLSIVDGRPSLKCFLAIKNDYGYGSLGENFLRGAYVKYDLEERTIALAQVKYTTESDIQEL</sequence>
<feature type="domain" description="Peptidase A1" evidence="14">
    <location>
        <begin position="81"/>
        <end position="388"/>
    </location>
</feature>
<evidence type="ECO:0000256" key="11">
    <source>
        <dbReference type="ARBA" id="ARBA00023157"/>
    </source>
</evidence>
<dbReference type="InterPro" id="IPR033121">
    <property type="entry name" value="PEPTIDASE_A1"/>
</dbReference>
<evidence type="ECO:0000256" key="2">
    <source>
        <dbReference type="ARBA" id="ARBA00004613"/>
    </source>
</evidence>
<dbReference type="InterPro" id="IPR001461">
    <property type="entry name" value="Aspartic_peptidase_A1"/>
</dbReference>
<dbReference type="GO" id="GO:0004190">
    <property type="term" value="F:aspartic-type endopeptidase activity"/>
    <property type="evidence" value="ECO:0007669"/>
    <property type="project" value="UniProtKB-KW"/>
</dbReference>
<dbReference type="InterPro" id="IPR033876">
    <property type="entry name" value="SAP-like"/>
</dbReference>
<dbReference type="GO" id="GO:0006508">
    <property type="term" value="P:proteolysis"/>
    <property type="evidence" value="ECO:0007669"/>
    <property type="project" value="UniProtKB-KW"/>
</dbReference>